<dbReference type="InterPro" id="IPR029032">
    <property type="entry name" value="AhpD-like"/>
</dbReference>
<reference evidence="3" key="1">
    <citation type="journal article" date="2019" name="Int. J. Syst. Evol. Microbiol.">
        <title>The Global Catalogue of Microorganisms (GCM) 10K type strain sequencing project: providing services to taxonomists for standard genome sequencing and annotation.</title>
        <authorList>
            <consortium name="The Broad Institute Genomics Platform"/>
            <consortium name="The Broad Institute Genome Sequencing Center for Infectious Disease"/>
            <person name="Wu L."/>
            <person name="Ma J."/>
        </authorList>
    </citation>
    <scope>NUCLEOTIDE SEQUENCE [LARGE SCALE GENOMIC DNA]</scope>
    <source>
        <strain evidence="3">CCUG 49452</strain>
    </source>
</reference>
<evidence type="ECO:0000259" key="1">
    <source>
        <dbReference type="Pfam" id="PF02627"/>
    </source>
</evidence>
<accession>A0ABV9Q9W9</accession>
<dbReference type="PANTHER" id="PTHR34846:SF11">
    <property type="entry name" value="4-CARBOXYMUCONOLACTONE DECARBOXYLASE FAMILY PROTEIN (AFU_ORTHOLOGUE AFUA_6G11590)"/>
    <property type="match status" value="1"/>
</dbReference>
<dbReference type="InterPro" id="IPR003779">
    <property type="entry name" value="CMD-like"/>
</dbReference>
<dbReference type="Pfam" id="PF02627">
    <property type="entry name" value="CMD"/>
    <property type="match status" value="1"/>
</dbReference>
<sequence length="198" mass="21832">MNTTIRQGFGQNRSERLPLPPMESMTQAQRVAADALIAGPRKGVKGPFIPLMQSPVLLERLAGVGEYLRFESVLPKNGNEFVTLMVARELGNQFEWAVHFPLAIGAGVAETTLEDMAQATRPRTMTEEEADAWAFTTELLHRHGVSDSTYEAARERWGERGVVEICALIGYFSCVCWIMNVARTPAPKGEQVLTGLPS</sequence>
<dbReference type="PANTHER" id="PTHR34846">
    <property type="entry name" value="4-CARBOXYMUCONOLACTONE DECARBOXYLASE FAMILY PROTEIN (AFU_ORTHOLOGUE AFUA_6G11590)"/>
    <property type="match status" value="1"/>
</dbReference>
<comment type="caution">
    <text evidence="2">The sequence shown here is derived from an EMBL/GenBank/DDBJ whole genome shotgun (WGS) entry which is preliminary data.</text>
</comment>
<dbReference type="Proteomes" id="UP001596001">
    <property type="component" value="Unassembled WGS sequence"/>
</dbReference>
<name>A0ABV9Q9W9_9BURK</name>
<dbReference type="EMBL" id="JBHSHJ010000003">
    <property type="protein sequence ID" value="MFC4788291.1"/>
    <property type="molecule type" value="Genomic_DNA"/>
</dbReference>
<organism evidence="2 3">
    <name type="scientific">Giesbergeria sinuosa</name>
    <dbReference type="NCBI Taxonomy" id="80883"/>
    <lineage>
        <taxon>Bacteria</taxon>
        <taxon>Pseudomonadati</taxon>
        <taxon>Pseudomonadota</taxon>
        <taxon>Betaproteobacteria</taxon>
        <taxon>Burkholderiales</taxon>
        <taxon>Comamonadaceae</taxon>
        <taxon>Giesbergeria</taxon>
    </lineage>
</organism>
<gene>
    <name evidence="2" type="ORF">ACFO6X_04750</name>
</gene>
<proteinExistence type="predicted"/>
<dbReference type="RefSeq" id="WP_382430591.1">
    <property type="nucleotide sequence ID" value="NZ_JBHSHJ010000003.1"/>
</dbReference>
<feature type="domain" description="Carboxymuconolactone decarboxylase-like" evidence="1">
    <location>
        <begin position="56"/>
        <end position="137"/>
    </location>
</feature>
<protein>
    <submittedName>
        <fullName evidence="2">Carboxymuconolactone decarboxylase family protein</fullName>
    </submittedName>
</protein>
<dbReference type="Gene3D" id="1.20.1290.10">
    <property type="entry name" value="AhpD-like"/>
    <property type="match status" value="1"/>
</dbReference>
<keyword evidence="3" id="KW-1185">Reference proteome</keyword>
<evidence type="ECO:0000313" key="3">
    <source>
        <dbReference type="Proteomes" id="UP001596001"/>
    </source>
</evidence>
<dbReference type="SUPFAM" id="SSF69118">
    <property type="entry name" value="AhpD-like"/>
    <property type="match status" value="1"/>
</dbReference>
<evidence type="ECO:0000313" key="2">
    <source>
        <dbReference type="EMBL" id="MFC4788291.1"/>
    </source>
</evidence>